<proteinExistence type="predicted"/>
<dbReference type="InterPro" id="IPR036689">
    <property type="entry name" value="ESAT-6-like_sf"/>
</dbReference>
<dbReference type="RefSeq" id="WP_344143884.1">
    <property type="nucleotide sequence ID" value="NZ_BAABIK010000004.1"/>
</dbReference>
<evidence type="ECO:0000313" key="1">
    <source>
        <dbReference type="EMBL" id="GAA4932575.1"/>
    </source>
</evidence>
<organism evidence="1 2">
    <name type="scientific">Streptomonospora halophila</name>
    <dbReference type="NCBI Taxonomy" id="427369"/>
    <lineage>
        <taxon>Bacteria</taxon>
        <taxon>Bacillati</taxon>
        <taxon>Actinomycetota</taxon>
        <taxon>Actinomycetes</taxon>
        <taxon>Streptosporangiales</taxon>
        <taxon>Nocardiopsidaceae</taxon>
        <taxon>Streptomonospora</taxon>
    </lineage>
</organism>
<gene>
    <name evidence="1" type="ORF">GCM10023224_10960</name>
</gene>
<protein>
    <recommendedName>
        <fullName evidence="3">WXG100 family type VII secretion target</fullName>
    </recommendedName>
</protein>
<reference evidence="2" key="1">
    <citation type="journal article" date="2019" name="Int. J. Syst. Evol. Microbiol.">
        <title>The Global Catalogue of Microorganisms (GCM) 10K type strain sequencing project: providing services to taxonomists for standard genome sequencing and annotation.</title>
        <authorList>
            <consortium name="The Broad Institute Genomics Platform"/>
            <consortium name="The Broad Institute Genome Sequencing Center for Infectious Disease"/>
            <person name="Wu L."/>
            <person name="Ma J."/>
        </authorList>
    </citation>
    <scope>NUCLEOTIDE SEQUENCE [LARGE SCALE GENOMIC DNA]</scope>
    <source>
        <strain evidence="2">JCM 18123</strain>
    </source>
</reference>
<accession>A0ABP9G926</accession>
<evidence type="ECO:0000313" key="2">
    <source>
        <dbReference type="Proteomes" id="UP001499993"/>
    </source>
</evidence>
<dbReference type="Proteomes" id="UP001499993">
    <property type="component" value="Unassembled WGS sequence"/>
</dbReference>
<keyword evidence="2" id="KW-1185">Reference proteome</keyword>
<dbReference type="EMBL" id="BAABIK010000004">
    <property type="protein sequence ID" value="GAA4932575.1"/>
    <property type="molecule type" value="Genomic_DNA"/>
</dbReference>
<evidence type="ECO:0008006" key="3">
    <source>
        <dbReference type="Google" id="ProtNLM"/>
    </source>
</evidence>
<name>A0ABP9G926_9ACTN</name>
<dbReference type="Gene3D" id="1.10.287.1060">
    <property type="entry name" value="ESAT-6-like"/>
    <property type="match status" value="1"/>
</dbReference>
<comment type="caution">
    <text evidence="1">The sequence shown here is derived from an EMBL/GenBank/DDBJ whole genome shotgun (WGS) entry which is preliminary data.</text>
</comment>
<dbReference type="SUPFAM" id="SSF140453">
    <property type="entry name" value="EsxAB dimer-like"/>
    <property type="match status" value="1"/>
</dbReference>
<sequence length="98" mass="11029">MSVSGFEVGADIARLQQLSADQQQYLARFRGIMSDLHQQANDLVTRWEGGNEEYKARADEFNAAFEMANRGFAKMIDATDGAVDGWSQTRNYLNDLFS</sequence>